<keyword evidence="1" id="KW-0812">Transmembrane</keyword>
<sequence>MEVERTFEQWSLGSPRIKWSAVFAGWAVGLAVQMLLTLLGLGFGAWAIDLQDTNQGVPVGAGIWTGLSMLIAAFTGGYVTARMSGTYLPSDGMWHGVVVWGVNWLIFAWLTTTAMSAMIGGVFSVFGTTLQTLGQSVSGIASTAAGQIGSRMGQLNISGEEIRRQIESVLAATGKPELQPGEVRGDAERVAGAARGGRPLNEVSESAWTELQQKLVALDRDAAINVMVNKFGMSETQAKQVVQSTIGVLEPIRQTVQEAVGTVREQSNQALDRLGTIALWLSVLALITLGLSAWGGMVGTPDESTVAAHAASESFRTDMRRAG</sequence>
<reference evidence="2 3" key="1">
    <citation type="journal article" date="2015" name="Proc. Natl. Acad. Sci. U.S.A.">
        <title>Expanded metabolic versatility of ubiquitous nitrite-oxidizing bacteria from the genus Nitrospira.</title>
        <authorList>
            <person name="Koch H."/>
            <person name="Lucker S."/>
            <person name="Albertsen M."/>
            <person name="Kitzinger K."/>
            <person name="Herbold C."/>
            <person name="Spieck E."/>
            <person name="Nielsen P.H."/>
            <person name="Wagner M."/>
            <person name="Daims H."/>
        </authorList>
    </citation>
    <scope>NUCLEOTIDE SEQUENCE [LARGE SCALE GENOMIC DNA]</scope>
    <source>
        <strain evidence="2 3">NSP M-1</strain>
    </source>
</reference>
<protein>
    <recommendedName>
        <fullName evidence="4">PhnA-like protein</fullName>
    </recommendedName>
</protein>
<dbReference type="KEGG" id="nmv:NITMOv2_2570"/>
<feature type="transmembrane region" description="Helical" evidence="1">
    <location>
        <begin position="59"/>
        <end position="81"/>
    </location>
</feature>
<dbReference type="Proteomes" id="UP000069205">
    <property type="component" value="Chromosome"/>
</dbReference>
<feature type="transmembrane region" description="Helical" evidence="1">
    <location>
        <begin position="101"/>
        <end position="126"/>
    </location>
</feature>
<name>A0A0K2GDG1_NITMO</name>
<dbReference type="EMBL" id="CP011801">
    <property type="protein sequence ID" value="ALA58983.1"/>
    <property type="molecule type" value="Genomic_DNA"/>
</dbReference>
<feature type="transmembrane region" description="Helical" evidence="1">
    <location>
        <begin position="274"/>
        <end position="294"/>
    </location>
</feature>
<dbReference type="STRING" id="42253.NITMOv2_2570"/>
<evidence type="ECO:0000313" key="2">
    <source>
        <dbReference type="EMBL" id="ALA58983.1"/>
    </source>
</evidence>
<evidence type="ECO:0000256" key="1">
    <source>
        <dbReference type="SAM" id="Phobius"/>
    </source>
</evidence>
<dbReference type="OrthoDB" id="2154696at2"/>
<keyword evidence="1" id="KW-1133">Transmembrane helix</keyword>
<dbReference type="PATRIC" id="fig|42253.5.peg.2537"/>
<organism evidence="2 3">
    <name type="scientific">Nitrospira moscoviensis</name>
    <dbReference type="NCBI Taxonomy" id="42253"/>
    <lineage>
        <taxon>Bacteria</taxon>
        <taxon>Pseudomonadati</taxon>
        <taxon>Nitrospirota</taxon>
        <taxon>Nitrospiria</taxon>
        <taxon>Nitrospirales</taxon>
        <taxon>Nitrospiraceae</taxon>
        <taxon>Nitrospira</taxon>
    </lineage>
</organism>
<gene>
    <name evidence="2" type="ORF">NITMOv2_2570</name>
</gene>
<evidence type="ECO:0008006" key="4">
    <source>
        <dbReference type="Google" id="ProtNLM"/>
    </source>
</evidence>
<evidence type="ECO:0000313" key="3">
    <source>
        <dbReference type="Proteomes" id="UP000069205"/>
    </source>
</evidence>
<dbReference type="AlphaFoldDB" id="A0A0K2GDG1"/>
<dbReference type="RefSeq" id="WP_053380071.1">
    <property type="nucleotide sequence ID" value="NZ_CP011801.1"/>
</dbReference>
<keyword evidence="1" id="KW-0472">Membrane</keyword>
<feature type="transmembrane region" description="Helical" evidence="1">
    <location>
        <begin position="20"/>
        <end position="47"/>
    </location>
</feature>
<keyword evidence="3" id="KW-1185">Reference proteome</keyword>
<proteinExistence type="predicted"/>
<accession>A0A0K2GDG1</accession>